<dbReference type="Proteomes" id="UP001517247">
    <property type="component" value="Unassembled WGS sequence"/>
</dbReference>
<protein>
    <recommendedName>
        <fullName evidence="4">T9SS C-terminal target domain-containing protein</fullName>
    </recommendedName>
</protein>
<name>A0ABW9JBN5_9SPHI</name>
<reference evidence="2 3" key="1">
    <citation type="submission" date="2024-12" db="EMBL/GenBank/DDBJ databases">
        <authorList>
            <person name="Hu S."/>
        </authorList>
    </citation>
    <scope>NUCLEOTIDE SEQUENCE [LARGE SCALE GENOMIC DNA]</scope>
    <source>
        <strain evidence="2 3">THG-T11</strain>
    </source>
</reference>
<keyword evidence="1" id="KW-0732">Signal</keyword>
<evidence type="ECO:0000313" key="3">
    <source>
        <dbReference type="Proteomes" id="UP001517247"/>
    </source>
</evidence>
<feature type="chain" id="PRO_5046599531" description="T9SS C-terminal target domain-containing protein" evidence="1">
    <location>
        <begin position="26"/>
        <end position="448"/>
    </location>
</feature>
<keyword evidence="3" id="KW-1185">Reference proteome</keyword>
<proteinExistence type="predicted"/>
<evidence type="ECO:0000313" key="2">
    <source>
        <dbReference type="EMBL" id="MFN0257524.1"/>
    </source>
</evidence>
<evidence type="ECO:0008006" key="4">
    <source>
        <dbReference type="Google" id="ProtNLM"/>
    </source>
</evidence>
<organism evidence="2 3">
    <name type="scientific">Pedobacter ureilyticus</name>
    <dbReference type="NCBI Taxonomy" id="1393051"/>
    <lineage>
        <taxon>Bacteria</taxon>
        <taxon>Pseudomonadati</taxon>
        <taxon>Bacteroidota</taxon>
        <taxon>Sphingobacteriia</taxon>
        <taxon>Sphingobacteriales</taxon>
        <taxon>Sphingobacteriaceae</taxon>
        <taxon>Pedobacter</taxon>
    </lineage>
</organism>
<sequence>MNKLKFSKIFFVVALAGASTFTACKKDKPTEEDTVLAGSLANGTVLVGDLVNDVTLVKGNTYVLRGGVHVKEGKTITIQDGVTVKHDPNEPATAYLLIEPGAKINAQGTAASPIVFTSGAAAPKEQDWGGIIVCGRAPVNGQGGRIASEMGAGVTYGGTVANDNSGVLKYMRVEFTGRKQTATKEHNGFTFEGVGNGTTVEYLSVYRGGDDAFEWFGGTVNVKYLFAYGAQDDTFDWTFGWSGKAQFLVGVQGDGVADRGIEADNSDTNNAANPFSNPTLSNVTLVGSLIAKTGDDPTKTEDLVAGKTTGLKLRQGTKGKLHNLVVYNFNNGVDVEHNGTLANVLDNSLVVKNSDISNTKPWAFKPSSGGTTTLTPTDNPFITGPYSNTVTASDTKPAYITGVFVGTSATGSVDPTTLDPFFTAANYKGAVQAGSDWTTGAWVKTDKR</sequence>
<dbReference type="PANTHER" id="PTHR41339">
    <property type="entry name" value="LIPL48"/>
    <property type="match status" value="1"/>
</dbReference>
<evidence type="ECO:0000256" key="1">
    <source>
        <dbReference type="SAM" id="SignalP"/>
    </source>
</evidence>
<feature type="signal peptide" evidence="1">
    <location>
        <begin position="1"/>
        <end position="25"/>
    </location>
</feature>
<dbReference type="PANTHER" id="PTHR41339:SF1">
    <property type="entry name" value="SECRETED PROTEIN"/>
    <property type="match status" value="1"/>
</dbReference>
<accession>A0ABW9JBN5</accession>
<dbReference type="RefSeq" id="WP_138724601.1">
    <property type="nucleotide sequence ID" value="NZ_SSHJ02000009.1"/>
</dbReference>
<dbReference type="InterPro" id="IPR011050">
    <property type="entry name" value="Pectin_lyase_fold/virulence"/>
</dbReference>
<dbReference type="SUPFAM" id="SSF51126">
    <property type="entry name" value="Pectin lyase-like"/>
    <property type="match status" value="1"/>
</dbReference>
<dbReference type="EMBL" id="SSHJ02000009">
    <property type="protein sequence ID" value="MFN0257524.1"/>
    <property type="molecule type" value="Genomic_DNA"/>
</dbReference>
<dbReference type="PROSITE" id="PS51257">
    <property type="entry name" value="PROKAR_LIPOPROTEIN"/>
    <property type="match status" value="1"/>
</dbReference>
<comment type="caution">
    <text evidence="2">The sequence shown here is derived from an EMBL/GenBank/DDBJ whole genome shotgun (WGS) entry which is preliminary data.</text>
</comment>
<gene>
    <name evidence="2" type="ORF">E6A44_018190</name>
</gene>